<feature type="region of interest" description="Disordered" evidence="1">
    <location>
        <begin position="182"/>
        <end position="306"/>
    </location>
</feature>
<evidence type="ECO:0000313" key="4">
    <source>
        <dbReference type="Proteomes" id="UP000298030"/>
    </source>
</evidence>
<feature type="compositionally biased region" description="Low complexity" evidence="1">
    <location>
        <begin position="21"/>
        <end position="41"/>
    </location>
</feature>
<evidence type="ECO:0000256" key="1">
    <source>
        <dbReference type="SAM" id="MobiDB-lite"/>
    </source>
</evidence>
<feature type="domain" description="TRIP4/RQT4 C2HC5-type zinc finger" evidence="2">
    <location>
        <begin position="72"/>
        <end position="123"/>
    </location>
</feature>
<name>A0A4Y7TUC7_COPMI</name>
<dbReference type="InterPro" id="IPR009349">
    <property type="entry name" value="TRIP4/RQT4_C2HC5_Znf"/>
</dbReference>
<dbReference type="GO" id="GO:0008270">
    <property type="term" value="F:zinc ion binding"/>
    <property type="evidence" value="ECO:0007669"/>
    <property type="project" value="InterPro"/>
</dbReference>
<accession>A0A4Y7TUC7</accession>
<dbReference type="Proteomes" id="UP000298030">
    <property type="component" value="Unassembled WGS sequence"/>
</dbReference>
<feature type="compositionally biased region" description="Polar residues" evidence="1">
    <location>
        <begin position="1"/>
        <end position="13"/>
    </location>
</feature>
<dbReference type="GO" id="GO:0072344">
    <property type="term" value="P:rescue of stalled ribosome"/>
    <property type="evidence" value="ECO:0007669"/>
    <property type="project" value="InterPro"/>
</dbReference>
<dbReference type="GO" id="GO:0180022">
    <property type="term" value="C:RQC-trigger complex"/>
    <property type="evidence" value="ECO:0007669"/>
    <property type="project" value="InterPro"/>
</dbReference>
<feature type="region of interest" description="Disordered" evidence="1">
    <location>
        <begin position="1"/>
        <end position="48"/>
    </location>
</feature>
<dbReference type="GO" id="GO:0005634">
    <property type="term" value="C:nucleus"/>
    <property type="evidence" value="ECO:0007669"/>
    <property type="project" value="InterPro"/>
</dbReference>
<dbReference type="Pfam" id="PF06221">
    <property type="entry name" value="zf-C2HC5"/>
    <property type="match status" value="1"/>
</dbReference>
<dbReference type="STRING" id="71717.A0A4Y7TUC7"/>
<proteinExistence type="predicted"/>
<dbReference type="AlphaFoldDB" id="A0A4Y7TUC7"/>
<dbReference type="EMBL" id="QPFP01000003">
    <property type="protein sequence ID" value="TEB37785.1"/>
    <property type="molecule type" value="Genomic_DNA"/>
</dbReference>
<protein>
    <recommendedName>
        <fullName evidence="2">TRIP4/RQT4 C2HC5-type zinc finger domain-containing protein</fullName>
    </recommendedName>
</protein>
<evidence type="ECO:0000313" key="3">
    <source>
        <dbReference type="EMBL" id="TEB37785.1"/>
    </source>
</evidence>
<feature type="compositionally biased region" description="Pro residues" evidence="1">
    <location>
        <begin position="230"/>
        <end position="240"/>
    </location>
</feature>
<comment type="caution">
    <text evidence="3">The sequence shown here is derived from an EMBL/GenBank/DDBJ whole genome shotgun (WGS) entry which is preliminary data.</text>
</comment>
<keyword evidence="4" id="KW-1185">Reference proteome</keyword>
<evidence type="ECO:0000259" key="2">
    <source>
        <dbReference type="Pfam" id="PF06221"/>
    </source>
</evidence>
<organism evidence="3 4">
    <name type="scientific">Coprinellus micaceus</name>
    <name type="common">Glistening ink-cap mushroom</name>
    <name type="synonym">Coprinus micaceus</name>
    <dbReference type="NCBI Taxonomy" id="71717"/>
    <lineage>
        <taxon>Eukaryota</taxon>
        <taxon>Fungi</taxon>
        <taxon>Dikarya</taxon>
        <taxon>Basidiomycota</taxon>
        <taxon>Agaricomycotina</taxon>
        <taxon>Agaricomycetes</taxon>
        <taxon>Agaricomycetidae</taxon>
        <taxon>Agaricales</taxon>
        <taxon>Agaricineae</taxon>
        <taxon>Psathyrellaceae</taxon>
        <taxon>Coprinellus</taxon>
    </lineage>
</organism>
<sequence length="306" mass="32636">MKKTAWSTSSSLPSDRIPARSSPNPSGSSKSKSSKSNQQQNARPKSARVRELETLITALAQSQLADPDPKGGCFCQARVHTLSPYIPICHSSCGLVLCSANSPAFSCPHCMTPLMTILEKSNLVAKLSAEVIETEEKEEEERRRVEEDRMERAGAFPTLGDAPPGLGGRVVAPVPTTHKVLSLTGNAKGKKKVTMSSYTTPPAGSRVGTPDNAGSTSASTPKKPKEPERLPPPPGPPTPSYPADRNRPFRNLLAPAEWYVHPPQVTRMDEDGNPKSRRGGKRKGGEKGKEREGGGGKENASGRAGV</sequence>
<gene>
    <name evidence="3" type="ORF">FA13DRAFT_708003</name>
</gene>
<reference evidence="3 4" key="1">
    <citation type="journal article" date="2019" name="Nat. Ecol. Evol.">
        <title>Megaphylogeny resolves global patterns of mushroom evolution.</title>
        <authorList>
            <person name="Varga T."/>
            <person name="Krizsan K."/>
            <person name="Foldi C."/>
            <person name="Dima B."/>
            <person name="Sanchez-Garcia M."/>
            <person name="Sanchez-Ramirez S."/>
            <person name="Szollosi G.J."/>
            <person name="Szarkandi J.G."/>
            <person name="Papp V."/>
            <person name="Albert L."/>
            <person name="Andreopoulos W."/>
            <person name="Angelini C."/>
            <person name="Antonin V."/>
            <person name="Barry K.W."/>
            <person name="Bougher N.L."/>
            <person name="Buchanan P."/>
            <person name="Buyck B."/>
            <person name="Bense V."/>
            <person name="Catcheside P."/>
            <person name="Chovatia M."/>
            <person name="Cooper J."/>
            <person name="Damon W."/>
            <person name="Desjardin D."/>
            <person name="Finy P."/>
            <person name="Geml J."/>
            <person name="Haridas S."/>
            <person name="Hughes K."/>
            <person name="Justo A."/>
            <person name="Karasinski D."/>
            <person name="Kautmanova I."/>
            <person name="Kiss B."/>
            <person name="Kocsube S."/>
            <person name="Kotiranta H."/>
            <person name="LaButti K.M."/>
            <person name="Lechner B.E."/>
            <person name="Liimatainen K."/>
            <person name="Lipzen A."/>
            <person name="Lukacs Z."/>
            <person name="Mihaltcheva S."/>
            <person name="Morgado L.N."/>
            <person name="Niskanen T."/>
            <person name="Noordeloos M.E."/>
            <person name="Ohm R.A."/>
            <person name="Ortiz-Santana B."/>
            <person name="Ovrebo C."/>
            <person name="Racz N."/>
            <person name="Riley R."/>
            <person name="Savchenko A."/>
            <person name="Shiryaev A."/>
            <person name="Soop K."/>
            <person name="Spirin V."/>
            <person name="Szebenyi C."/>
            <person name="Tomsovsky M."/>
            <person name="Tulloss R.E."/>
            <person name="Uehling J."/>
            <person name="Grigoriev I.V."/>
            <person name="Vagvolgyi C."/>
            <person name="Papp T."/>
            <person name="Martin F.M."/>
            <person name="Miettinen O."/>
            <person name="Hibbett D.S."/>
            <person name="Nagy L.G."/>
        </authorList>
    </citation>
    <scope>NUCLEOTIDE SEQUENCE [LARGE SCALE GENOMIC DNA]</scope>
    <source>
        <strain evidence="3 4">FP101781</strain>
    </source>
</reference>
<feature type="compositionally biased region" description="Basic and acidic residues" evidence="1">
    <location>
        <begin position="283"/>
        <end position="295"/>
    </location>
</feature>
<dbReference type="OrthoDB" id="338816at2759"/>